<dbReference type="GO" id="GO:0005886">
    <property type="term" value="C:plasma membrane"/>
    <property type="evidence" value="ECO:0007669"/>
    <property type="project" value="UniProtKB-SubCell"/>
</dbReference>
<keyword evidence="4" id="KW-0808">Transferase</keyword>
<dbReference type="RefSeq" id="WP_052376231.1">
    <property type="nucleotide sequence ID" value="NZ_JAPVER010000020.1"/>
</dbReference>
<dbReference type="GO" id="GO:0047355">
    <property type="term" value="F:CDP-glycerol glycerophosphotransferase activity"/>
    <property type="evidence" value="ECO:0007669"/>
    <property type="project" value="InterPro"/>
</dbReference>
<dbReference type="PANTHER" id="PTHR37316">
    <property type="entry name" value="TEICHOIC ACID GLYCEROL-PHOSPHATE PRIMASE"/>
    <property type="match status" value="1"/>
</dbReference>
<keyword evidence="6 7" id="KW-0472">Membrane</keyword>
<keyword evidence="10" id="KW-1185">Reference proteome</keyword>
<evidence type="ECO:0000313" key="8">
    <source>
        <dbReference type="EMBL" id="MCZ3367106.1"/>
    </source>
</evidence>
<protein>
    <submittedName>
        <fullName evidence="8">CDP-glycerol glycerophosphotransferase family protein</fullName>
    </submittedName>
</protein>
<evidence type="ECO:0000256" key="6">
    <source>
        <dbReference type="ARBA" id="ARBA00023136"/>
    </source>
</evidence>
<gene>
    <name evidence="9" type="ORF">O3H35_13940</name>
    <name evidence="8" type="ORF">O3H54_14550</name>
</gene>
<accession>A0A9E5DIQ9</accession>
<evidence type="ECO:0000313" key="10">
    <source>
        <dbReference type="Proteomes" id="UP001068021"/>
    </source>
</evidence>
<keyword evidence="7" id="KW-0812">Transmembrane</keyword>
<dbReference type="SUPFAM" id="SSF53756">
    <property type="entry name" value="UDP-Glycosyltransferase/glycogen phosphorylase"/>
    <property type="match status" value="1"/>
</dbReference>
<comment type="similarity">
    <text evidence="2">Belongs to the CDP-glycerol glycerophosphotransferase family.</text>
</comment>
<dbReference type="Proteomes" id="UP001068021">
    <property type="component" value="Unassembled WGS sequence"/>
</dbReference>
<reference evidence="8" key="1">
    <citation type="submission" date="2022-12" db="EMBL/GenBank/DDBJ databases">
        <title>Reclassification of two methanogenic archaea species isolated from the Kolyma lowland permafrost.</title>
        <authorList>
            <person name="Trubitsyn V.E."/>
            <person name="Rivkina E.M."/>
            <person name="Shcherbakova V.A."/>
        </authorList>
    </citation>
    <scope>NUCLEOTIDE SEQUENCE</scope>
    <source>
        <strain evidence="8">M2</strain>
        <strain evidence="9">MK4</strain>
    </source>
</reference>
<dbReference type="InterPro" id="IPR007554">
    <property type="entry name" value="Glycerophosphate_synth"/>
</dbReference>
<dbReference type="InterPro" id="IPR051612">
    <property type="entry name" value="Teichoic_Acid_Biosynth"/>
</dbReference>
<evidence type="ECO:0000256" key="1">
    <source>
        <dbReference type="ARBA" id="ARBA00004202"/>
    </source>
</evidence>
<organism evidence="8 10">
    <name type="scientific">Methanobacterium veterum</name>
    <dbReference type="NCBI Taxonomy" id="408577"/>
    <lineage>
        <taxon>Archaea</taxon>
        <taxon>Methanobacteriati</taxon>
        <taxon>Methanobacteriota</taxon>
        <taxon>Methanomada group</taxon>
        <taxon>Methanobacteria</taxon>
        <taxon>Methanobacteriales</taxon>
        <taxon>Methanobacteriaceae</taxon>
        <taxon>Methanobacterium</taxon>
    </lineage>
</organism>
<comment type="subcellular location">
    <subcellularLocation>
        <location evidence="1">Cell membrane</location>
        <topology evidence="1">Peripheral membrane protein</topology>
    </subcellularLocation>
</comment>
<dbReference type="Gene3D" id="3.40.50.11820">
    <property type="match status" value="1"/>
</dbReference>
<dbReference type="Proteomes" id="UP001074446">
    <property type="component" value="Unassembled WGS sequence"/>
</dbReference>
<dbReference type="Pfam" id="PF04464">
    <property type="entry name" value="Glyphos_transf"/>
    <property type="match status" value="1"/>
</dbReference>
<comment type="caution">
    <text evidence="8">The sequence shown here is derived from an EMBL/GenBank/DDBJ whole genome shotgun (WGS) entry which is preliminary data.</text>
</comment>
<keyword evidence="3" id="KW-1003">Cell membrane</keyword>
<feature type="transmembrane region" description="Helical" evidence="7">
    <location>
        <begin position="153"/>
        <end position="173"/>
    </location>
</feature>
<evidence type="ECO:0000256" key="5">
    <source>
        <dbReference type="ARBA" id="ARBA00022944"/>
    </source>
</evidence>
<dbReference type="InterPro" id="IPR043148">
    <property type="entry name" value="TagF_C"/>
</dbReference>
<proteinExistence type="inferred from homology"/>
<evidence type="ECO:0000313" key="9">
    <source>
        <dbReference type="EMBL" id="MCZ3373746.1"/>
    </source>
</evidence>
<dbReference type="EMBL" id="JAPVES010000030">
    <property type="protein sequence ID" value="MCZ3373746.1"/>
    <property type="molecule type" value="Genomic_DNA"/>
</dbReference>
<dbReference type="PANTHER" id="PTHR37316:SF2">
    <property type="entry name" value="TEICHOIC ACID RIBITOL-PHOSPHATE POLYMERASE TARK"/>
    <property type="match status" value="1"/>
</dbReference>
<evidence type="ECO:0000256" key="3">
    <source>
        <dbReference type="ARBA" id="ARBA00022475"/>
    </source>
</evidence>
<keyword evidence="5" id="KW-0777">Teichoic acid biosynthesis</keyword>
<dbReference type="AlphaFoldDB" id="A0A9E5DIQ9"/>
<dbReference type="EMBL" id="JAPVER010000020">
    <property type="protein sequence ID" value="MCZ3367106.1"/>
    <property type="molecule type" value="Genomic_DNA"/>
</dbReference>
<dbReference type="Gene3D" id="3.40.50.12580">
    <property type="match status" value="1"/>
</dbReference>
<evidence type="ECO:0000256" key="7">
    <source>
        <dbReference type="SAM" id="Phobius"/>
    </source>
</evidence>
<sequence length="590" mass="69214">MDVYTMFHSFQLEKFFIEEKILTVSINGTFDYLNNSKKPKLSITFDNGAENRRLPLQVTSFYLDSGKCFIHAECEYELEYLFWRENYDCISIRFSLMYGGNYIDNLKLNFKNSILASDNIYYKVADKDEKVVILPQKSLEEHKRLNSKYGPLITIYSYLLFFMAVILIPLFALDAVLAQKGISEKSPDFKRTHNKLIAVLFHINWKIYEFSAHGLGRRRFKLWIMGRLYNLLRRRKVRENQIAFVSERREDLTGNFEFIYHKIGDDPSISIVKFLNTKPIKSLSIMEMINYVNILSTSKVILLDDFMPSIHTFDLKDDITLIQLWHAVGAFKTFGFSRIGKEGGPQQFSPNHRSYDRAIVSSKEISKFYAEGFGLSNEKVVATGVPRTDVFFDEEYRKKVESSFYMEYPHLVDKKIILFAPTFRGDGKQDAHYPMDLFNLKQIHEAIGGEYVVIVKHHPFVTEKMKIPPEYKNFIMDLSKNSEINDLLFVSDLVITDYSSVIFESSLLNVPMLFYAYDLEEYIDSRDFYYEFETFVPGKIVFNQEQVINAILNEDFEMEKISKFKNRFFDHLDGRSTERVVDMIYKILNS</sequence>
<keyword evidence="7" id="KW-1133">Transmembrane helix</keyword>
<dbReference type="InterPro" id="IPR043149">
    <property type="entry name" value="TagF_N"/>
</dbReference>
<evidence type="ECO:0000256" key="4">
    <source>
        <dbReference type="ARBA" id="ARBA00022679"/>
    </source>
</evidence>
<name>A0A9E5DIQ9_9EURY</name>
<evidence type="ECO:0000256" key="2">
    <source>
        <dbReference type="ARBA" id="ARBA00010488"/>
    </source>
</evidence>